<dbReference type="Proteomes" id="UP000054359">
    <property type="component" value="Unassembled WGS sequence"/>
</dbReference>
<accession>A0A087UFS7</accession>
<dbReference type="PANTHER" id="PTHR19316">
    <property type="entry name" value="PROTEIN FOLDING REGULATOR"/>
    <property type="match status" value="1"/>
</dbReference>
<keyword evidence="6" id="KW-0732">Signal</keyword>
<evidence type="ECO:0000256" key="6">
    <source>
        <dbReference type="ARBA" id="ARBA00022729"/>
    </source>
</evidence>
<dbReference type="GO" id="GO:0005788">
    <property type="term" value="C:endoplasmic reticulum lumen"/>
    <property type="evidence" value="ECO:0007669"/>
    <property type="project" value="UniProtKB-SubCell"/>
</dbReference>
<dbReference type="GO" id="GO:0000774">
    <property type="term" value="F:adenyl-nucleotide exchange factor activity"/>
    <property type="evidence" value="ECO:0007669"/>
    <property type="project" value="InterPro"/>
</dbReference>
<dbReference type="OMA" id="TAKDISH"/>
<dbReference type="InterPro" id="IPR011989">
    <property type="entry name" value="ARM-like"/>
</dbReference>
<organism evidence="11 12">
    <name type="scientific">Stegodyphus mimosarum</name>
    <name type="common">African social velvet spider</name>
    <dbReference type="NCBI Taxonomy" id="407821"/>
    <lineage>
        <taxon>Eukaryota</taxon>
        <taxon>Metazoa</taxon>
        <taxon>Ecdysozoa</taxon>
        <taxon>Arthropoda</taxon>
        <taxon>Chelicerata</taxon>
        <taxon>Arachnida</taxon>
        <taxon>Araneae</taxon>
        <taxon>Araneomorphae</taxon>
        <taxon>Entelegynae</taxon>
        <taxon>Eresoidea</taxon>
        <taxon>Eresidae</taxon>
        <taxon>Stegodyphus</taxon>
    </lineage>
</organism>
<dbReference type="InterPro" id="IPR050693">
    <property type="entry name" value="Hsp70_NEF-Inhibitors"/>
</dbReference>
<evidence type="ECO:0000256" key="5">
    <source>
        <dbReference type="ARBA" id="ARBA00022448"/>
    </source>
</evidence>
<dbReference type="OrthoDB" id="448649at2759"/>
<dbReference type="InterPro" id="IPR031884">
    <property type="entry name" value="Sil1_fungi"/>
</dbReference>
<evidence type="ECO:0000256" key="2">
    <source>
        <dbReference type="ARBA" id="ARBA00010588"/>
    </source>
</evidence>
<dbReference type="AlphaFoldDB" id="A0A087UFS7"/>
<evidence type="ECO:0000313" key="11">
    <source>
        <dbReference type="EMBL" id="KFM76216.1"/>
    </source>
</evidence>
<sequence length="343" mass="38489">MLFSRGLIFPAGIFLIYCVFGHYSLDNMVAITPKESKKHDKLTAEELSLLHTTAKDISHSKGGMSENEEELKGIHHELRRSVIRKATIQSELDNLEALLSDFQNNISDKISLLQDMKDLVHQYDAGVSLVTMGGLELLLSHLSSSDENIVSSVLSVLGAAMQGNPHVQKAAFQKEIGLHLRNILSESPNLYSRGMIVLSGLLRNLPEAQKEFFANNGALILANILQSHVISTDTKLKIVNLLSDLATEHEMTKQYSKNSEDQDDDKTFLYRLFRNEIKKYHICNLIPQLLDLADFDTHQKVVEAMNSLKPICLEDFQTKEIQLSLAALLTHYDPAGVMNYPLF</sequence>
<keyword evidence="5" id="KW-0813">Transport</keyword>
<evidence type="ECO:0000256" key="8">
    <source>
        <dbReference type="ARBA" id="ARBA00022927"/>
    </source>
</evidence>
<comment type="similarity">
    <text evidence="2">Belongs to the SIL1 family.</text>
</comment>
<keyword evidence="10" id="KW-0325">Glycoprotein</keyword>
<evidence type="ECO:0000256" key="7">
    <source>
        <dbReference type="ARBA" id="ARBA00022824"/>
    </source>
</evidence>
<dbReference type="Gene3D" id="1.25.10.10">
    <property type="entry name" value="Leucine-rich Repeat Variant"/>
    <property type="match status" value="1"/>
</dbReference>
<dbReference type="SUPFAM" id="SSF48371">
    <property type="entry name" value="ARM repeat"/>
    <property type="match status" value="1"/>
</dbReference>
<dbReference type="EMBL" id="KK119615">
    <property type="protein sequence ID" value="KFM76216.1"/>
    <property type="molecule type" value="Genomic_DNA"/>
</dbReference>
<gene>
    <name evidence="11" type="ORF">X975_14764</name>
</gene>
<dbReference type="InterPro" id="IPR016024">
    <property type="entry name" value="ARM-type_fold"/>
</dbReference>
<evidence type="ECO:0000256" key="9">
    <source>
        <dbReference type="ARBA" id="ARBA00023010"/>
    </source>
</evidence>
<keyword evidence="7" id="KW-0256">Endoplasmic reticulum</keyword>
<protein>
    <recommendedName>
        <fullName evidence="4">Nucleotide exchange factor SIL1</fullName>
    </recommendedName>
</protein>
<dbReference type="Pfam" id="PF16782">
    <property type="entry name" value="SIL1"/>
    <property type="match status" value="1"/>
</dbReference>
<keyword evidence="12" id="KW-1185">Reference proteome</keyword>
<keyword evidence="8" id="KW-0653">Protein transport</keyword>
<dbReference type="PANTHER" id="PTHR19316:SF35">
    <property type="entry name" value="NUCLEOTIDE EXCHANGE FACTOR SIL1"/>
    <property type="match status" value="1"/>
</dbReference>
<evidence type="ECO:0000313" key="12">
    <source>
        <dbReference type="Proteomes" id="UP000054359"/>
    </source>
</evidence>
<evidence type="ECO:0000256" key="3">
    <source>
        <dbReference type="ARBA" id="ARBA00011799"/>
    </source>
</evidence>
<comment type="subcellular location">
    <subcellularLocation>
        <location evidence="1">Endoplasmic reticulum lumen</location>
    </subcellularLocation>
</comment>
<evidence type="ECO:0000256" key="1">
    <source>
        <dbReference type="ARBA" id="ARBA00004319"/>
    </source>
</evidence>
<name>A0A087UFS7_STEMI</name>
<proteinExistence type="inferred from homology"/>
<dbReference type="GO" id="GO:0015031">
    <property type="term" value="P:protein transport"/>
    <property type="evidence" value="ECO:0007669"/>
    <property type="project" value="UniProtKB-KW"/>
</dbReference>
<reference evidence="11 12" key="1">
    <citation type="submission" date="2013-11" db="EMBL/GenBank/DDBJ databases">
        <title>Genome sequencing of Stegodyphus mimosarum.</title>
        <authorList>
            <person name="Bechsgaard J."/>
        </authorList>
    </citation>
    <scope>NUCLEOTIDE SEQUENCE [LARGE SCALE GENOMIC DNA]</scope>
</reference>
<feature type="non-terminal residue" evidence="11">
    <location>
        <position position="343"/>
    </location>
</feature>
<evidence type="ECO:0000256" key="10">
    <source>
        <dbReference type="ARBA" id="ARBA00023180"/>
    </source>
</evidence>
<dbReference type="STRING" id="407821.A0A087UFS7"/>
<evidence type="ECO:0000256" key="4">
    <source>
        <dbReference type="ARBA" id="ARBA00015352"/>
    </source>
</evidence>
<keyword evidence="9" id="KW-0811">Translocation</keyword>
<comment type="subunit">
    <text evidence="3">Interacts with KAR2.</text>
</comment>